<sequence>MKAKSTKPKAPQKIVESMTPTEIFEYFPKQARKLAMTMTAAGLHCVGCGIAEFEAIGDGMRAHGMDQDYIDGLINELNDIVVGKSQGKAPKAETLKPLSEI</sequence>
<name>A0A2H0W216_9BACT</name>
<dbReference type="SUPFAM" id="SSF140683">
    <property type="entry name" value="SP0561-like"/>
    <property type="match status" value="1"/>
</dbReference>
<dbReference type="Proteomes" id="UP000230935">
    <property type="component" value="Unassembled WGS sequence"/>
</dbReference>
<dbReference type="NCBIfam" id="TIGR03980">
    <property type="entry name" value="prismane_assoc"/>
    <property type="match status" value="1"/>
</dbReference>
<dbReference type="AlphaFoldDB" id="A0A2H0W216"/>
<proteinExistence type="predicted"/>
<protein>
    <recommendedName>
        <fullName evidence="3">Disulfide oxidoreductase</fullName>
    </recommendedName>
</protein>
<dbReference type="Gene3D" id="1.10.3910.10">
    <property type="entry name" value="SP0561-like"/>
    <property type="match status" value="1"/>
</dbReference>
<organism evidence="1 2">
    <name type="scientific">Candidatus Buchananbacteria bacterium CG10_big_fil_rev_8_21_14_0_10_42_9</name>
    <dbReference type="NCBI Taxonomy" id="1974526"/>
    <lineage>
        <taxon>Bacteria</taxon>
        <taxon>Candidatus Buchananiibacteriota</taxon>
    </lineage>
</organism>
<dbReference type="EMBL" id="PEZZ01000009">
    <property type="protein sequence ID" value="PIS05337.1"/>
    <property type="molecule type" value="Genomic_DNA"/>
</dbReference>
<reference evidence="2" key="1">
    <citation type="submission" date="2017-09" db="EMBL/GenBank/DDBJ databases">
        <title>Depth-based differentiation of microbial function through sediment-hosted aquifers and enrichment of novel symbionts in the deep terrestrial subsurface.</title>
        <authorList>
            <person name="Probst A.J."/>
            <person name="Ladd B."/>
            <person name="Jarett J.K."/>
            <person name="Geller-Mcgrath D.E."/>
            <person name="Sieber C.M.K."/>
            <person name="Emerson J.B."/>
            <person name="Anantharaman K."/>
            <person name="Thomas B.C."/>
            <person name="Malmstrom R."/>
            <person name="Stieglmeier M."/>
            <person name="Klingl A."/>
            <person name="Woyke T."/>
            <person name="Ryan C.M."/>
            <person name="Banfield J.F."/>
        </authorList>
    </citation>
    <scope>NUCLEOTIDE SEQUENCE [LARGE SCALE GENOMIC DNA]</scope>
</reference>
<dbReference type="InterPro" id="IPR038062">
    <property type="entry name" value="ScdA-like_N_sf"/>
</dbReference>
<evidence type="ECO:0000313" key="1">
    <source>
        <dbReference type="EMBL" id="PIS05337.1"/>
    </source>
</evidence>
<dbReference type="InterPro" id="IPR023883">
    <property type="entry name" value="CHP03980_redox-disulphide"/>
</dbReference>
<comment type="caution">
    <text evidence="1">The sequence shown here is derived from an EMBL/GenBank/DDBJ whole genome shotgun (WGS) entry which is preliminary data.</text>
</comment>
<accession>A0A2H0W216</accession>
<evidence type="ECO:0000313" key="2">
    <source>
        <dbReference type="Proteomes" id="UP000230935"/>
    </source>
</evidence>
<gene>
    <name evidence="1" type="ORF">COT81_01635</name>
</gene>
<evidence type="ECO:0008006" key="3">
    <source>
        <dbReference type="Google" id="ProtNLM"/>
    </source>
</evidence>